<proteinExistence type="inferred from homology"/>
<keyword evidence="6 7" id="KW-0472">Membrane</keyword>
<dbReference type="PANTHER" id="PTHR34582:SF7">
    <property type="entry name" value="UPF0702 TRANSMEMBRANE PROTEIN YDFS"/>
    <property type="match status" value="1"/>
</dbReference>
<dbReference type="RefSeq" id="WP_307202977.1">
    <property type="nucleotide sequence ID" value="NZ_JAUSSU010000003.1"/>
</dbReference>
<dbReference type="EMBL" id="JAUSSU010000003">
    <property type="protein sequence ID" value="MDQ0112274.1"/>
    <property type="molecule type" value="Genomic_DNA"/>
</dbReference>
<dbReference type="Proteomes" id="UP001229346">
    <property type="component" value="Unassembled WGS sequence"/>
</dbReference>
<dbReference type="Gene3D" id="3.30.240.20">
    <property type="entry name" value="bsu07140 like domains"/>
    <property type="match status" value="2"/>
</dbReference>
<keyword evidence="5 7" id="KW-1133">Transmembrane helix</keyword>
<feature type="domain" description="YetF C-terminal" evidence="8">
    <location>
        <begin position="82"/>
        <end position="213"/>
    </location>
</feature>
<feature type="transmembrane region" description="Helical" evidence="7">
    <location>
        <begin position="33"/>
        <end position="53"/>
    </location>
</feature>
<reference evidence="9 10" key="1">
    <citation type="submission" date="2023-07" db="EMBL/GenBank/DDBJ databases">
        <title>Sorghum-associated microbial communities from plants grown in Nebraska, USA.</title>
        <authorList>
            <person name="Schachtman D."/>
        </authorList>
    </citation>
    <scope>NUCLEOTIDE SEQUENCE [LARGE SCALE GENOMIC DNA]</scope>
    <source>
        <strain evidence="9 10">CC482</strain>
    </source>
</reference>
<dbReference type="PANTHER" id="PTHR34582">
    <property type="entry name" value="UPF0702 TRANSMEMBRANE PROTEIN YCAP"/>
    <property type="match status" value="1"/>
</dbReference>
<dbReference type="Pfam" id="PF04239">
    <property type="entry name" value="DUF421"/>
    <property type="match status" value="1"/>
</dbReference>
<dbReference type="InterPro" id="IPR007353">
    <property type="entry name" value="DUF421"/>
</dbReference>
<evidence type="ECO:0000256" key="4">
    <source>
        <dbReference type="ARBA" id="ARBA00022692"/>
    </source>
</evidence>
<feature type="transmembrane region" description="Helical" evidence="7">
    <location>
        <begin position="7"/>
        <end position="26"/>
    </location>
</feature>
<keyword evidence="4 7" id="KW-0812">Transmembrane</keyword>
<evidence type="ECO:0000259" key="8">
    <source>
        <dbReference type="Pfam" id="PF04239"/>
    </source>
</evidence>
<comment type="subcellular location">
    <subcellularLocation>
        <location evidence="1">Cell membrane</location>
        <topology evidence="1">Multi-pass membrane protein</topology>
    </subcellularLocation>
</comment>
<comment type="caution">
    <text evidence="9">The sequence shown here is derived from an EMBL/GenBank/DDBJ whole genome shotgun (WGS) entry which is preliminary data.</text>
</comment>
<protein>
    <submittedName>
        <fullName evidence="9">Uncharacterized membrane protein YcaP (DUF421 family)</fullName>
    </submittedName>
</protein>
<keyword evidence="10" id="KW-1185">Reference proteome</keyword>
<feature type="transmembrane region" description="Helical" evidence="7">
    <location>
        <begin position="59"/>
        <end position="79"/>
    </location>
</feature>
<accession>A0ABT9U1I1</accession>
<evidence type="ECO:0000256" key="1">
    <source>
        <dbReference type="ARBA" id="ARBA00004651"/>
    </source>
</evidence>
<evidence type="ECO:0000313" key="9">
    <source>
        <dbReference type="EMBL" id="MDQ0112274.1"/>
    </source>
</evidence>
<evidence type="ECO:0000313" key="10">
    <source>
        <dbReference type="Proteomes" id="UP001229346"/>
    </source>
</evidence>
<gene>
    <name evidence="9" type="ORF">J2T15_001709</name>
</gene>
<comment type="similarity">
    <text evidence="2">Belongs to the UPF0702 family.</text>
</comment>
<evidence type="ECO:0000256" key="5">
    <source>
        <dbReference type="ARBA" id="ARBA00022989"/>
    </source>
</evidence>
<dbReference type="InterPro" id="IPR023090">
    <property type="entry name" value="UPF0702_alpha/beta_dom_sf"/>
</dbReference>
<sequence>MPEWFEISLRTLAAVAILFMLTKILGKRQISQLSLFEYITGITIGNIAAYVSLDLDTLWYLGLVSIVVWTSVAVGMEYMTMKSRVIRDFVDGKGTVLIKDGQLYKQHLHKERLTLDELLEQLRKKDVYRVADVEFAVMEPSGEINVMLKKEHQPLTAEMIGWNLRPENEAKTVIIDGRVLNDMVDESGYSLEWLHHELKKKNLAPESVFLAQIDSDGELYVQTGDARPDHDNADRKPKDRIDALAKQFESELKRLGKLARNESDRRTYQSALDRFQAGYSPSMPDREQKP</sequence>
<evidence type="ECO:0000256" key="6">
    <source>
        <dbReference type="ARBA" id="ARBA00023136"/>
    </source>
</evidence>
<keyword evidence="3" id="KW-1003">Cell membrane</keyword>
<evidence type="ECO:0000256" key="2">
    <source>
        <dbReference type="ARBA" id="ARBA00006448"/>
    </source>
</evidence>
<organism evidence="9 10">
    <name type="scientific">Paenibacillus harenae</name>
    <dbReference type="NCBI Taxonomy" id="306543"/>
    <lineage>
        <taxon>Bacteria</taxon>
        <taxon>Bacillati</taxon>
        <taxon>Bacillota</taxon>
        <taxon>Bacilli</taxon>
        <taxon>Bacillales</taxon>
        <taxon>Paenibacillaceae</taxon>
        <taxon>Paenibacillus</taxon>
    </lineage>
</organism>
<evidence type="ECO:0000256" key="7">
    <source>
        <dbReference type="SAM" id="Phobius"/>
    </source>
</evidence>
<name>A0ABT9U1I1_PAEHA</name>
<evidence type="ECO:0000256" key="3">
    <source>
        <dbReference type="ARBA" id="ARBA00022475"/>
    </source>
</evidence>